<keyword evidence="3" id="KW-0732">Signal</keyword>
<dbReference type="InterPro" id="IPR000859">
    <property type="entry name" value="CUB_dom"/>
</dbReference>
<dbReference type="GO" id="GO:0004252">
    <property type="term" value="F:serine-type endopeptidase activity"/>
    <property type="evidence" value="ECO:0007669"/>
    <property type="project" value="TreeGrafter"/>
</dbReference>
<dbReference type="GO" id="GO:0005615">
    <property type="term" value="C:extracellular space"/>
    <property type="evidence" value="ECO:0007669"/>
    <property type="project" value="TreeGrafter"/>
</dbReference>
<reference evidence="5 6" key="1">
    <citation type="submission" date="2019-07" db="EMBL/GenBank/DDBJ databases">
        <title>Draft genome assembly of a fouling barnacle, Amphibalanus amphitrite (Darwin, 1854): The first reference genome for Thecostraca.</title>
        <authorList>
            <person name="Kim W."/>
        </authorList>
    </citation>
    <scope>NUCLEOTIDE SEQUENCE [LARGE SCALE GENOMIC DNA]</scope>
    <source>
        <strain evidence="5">SNU_AA5</strain>
        <tissue evidence="5">Soma without cirri and trophi</tissue>
    </source>
</reference>
<dbReference type="OrthoDB" id="6380398at2759"/>
<proteinExistence type="predicted"/>
<organism evidence="5 6">
    <name type="scientific">Amphibalanus amphitrite</name>
    <name type="common">Striped barnacle</name>
    <name type="synonym">Balanus amphitrite</name>
    <dbReference type="NCBI Taxonomy" id="1232801"/>
    <lineage>
        <taxon>Eukaryota</taxon>
        <taxon>Metazoa</taxon>
        <taxon>Ecdysozoa</taxon>
        <taxon>Arthropoda</taxon>
        <taxon>Crustacea</taxon>
        <taxon>Multicrustacea</taxon>
        <taxon>Cirripedia</taxon>
        <taxon>Thoracica</taxon>
        <taxon>Thoracicalcarea</taxon>
        <taxon>Balanomorpha</taxon>
        <taxon>Balanoidea</taxon>
        <taxon>Balanidae</taxon>
        <taxon>Amphibalaninae</taxon>
        <taxon>Amphibalanus</taxon>
    </lineage>
</organism>
<comment type="caution">
    <text evidence="5">The sequence shown here is derived from an EMBL/GenBank/DDBJ whole genome shotgun (WGS) entry which is preliminary data.</text>
</comment>
<protein>
    <submittedName>
        <fullName evidence="5">Cubilin</fullName>
    </submittedName>
</protein>
<dbReference type="Gene3D" id="2.60.120.290">
    <property type="entry name" value="Spermadhesin, CUB domain"/>
    <property type="match status" value="2"/>
</dbReference>
<dbReference type="InterPro" id="IPR035914">
    <property type="entry name" value="Sperma_CUB_dom_sf"/>
</dbReference>
<feature type="signal peptide" evidence="3">
    <location>
        <begin position="1"/>
        <end position="16"/>
    </location>
</feature>
<gene>
    <name evidence="5" type="primary">CUBN_3</name>
    <name evidence="5" type="ORF">FJT64_014301</name>
</gene>
<feature type="chain" id="PRO_5025422617" evidence="3">
    <location>
        <begin position="17"/>
        <end position="256"/>
    </location>
</feature>
<accession>A0A6A4UZQ3</accession>
<evidence type="ECO:0000256" key="2">
    <source>
        <dbReference type="PROSITE-ProRule" id="PRU00059"/>
    </source>
</evidence>
<name>A0A6A4UZQ3_AMPAM</name>
<keyword evidence="1 2" id="KW-1015">Disulfide bond</keyword>
<evidence type="ECO:0000313" key="6">
    <source>
        <dbReference type="Proteomes" id="UP000440578"/>
    </source>
</evidence>
<evidence type="ECO:0000259" key="4">
    <source>
        <dbReference type="PROSITE" id="PS01180"/>
    </source>
</evidence>
<sequence length="256" mass="26984">MKALAVLFTVVSLAVAKPPPESDPTILFGVGAARSELGCGSHTLTAGTYTIKSPNYPANYGNNVDCAYNLAPGADVTSFKVECSAFNLESHSSCNYDWLMVGGAKYCGTTGPSVTKVGALELSFHSDYSVTSTGYQCTITAQAGGTPQELACGSHTVAPGLYSIKSPGYPSNYGNNLDCAYTITPGSGVNTMTLACCQFEIEYNSSCGWDWLRVNGVKYCGRQGPALSESGAYTIDFHSDYSVVKAGYYCEVRATP</sequence>
<keyword evidence="6" id="KW-1185">Reference proteome</keyword>
<feature type="domain" description="CUB" evidence="4">
    <location>
        <begin position="152"/>
        <end position="255"/>
    </location>
</feature>
<evidence type="ECO:0000256" key="1">
    <source>
        <dbReference type="ARBA" id="ARBA00023157"/>
    </source>
</evidence>
<evidence type="ECO:0000256" key="3">
    <source>
        <dbReference type="SAM" id="SignalP"/>
    </source>
</evidence>
<feature type="domain" description="CUB" evidence="4">
    <location>
        <begin position="39"/>
        <end position="142"/>
    </location>
</feature>
<dbReference type="AlphaFoldDB" id="A0A6A4UZQ3"/>
<comment type="caution">
    <text evidence="2">Lacks conserved residue(s) required for the propagation of feature annotation.</text>
</comment>
<dbReference type="Pfam" id="PF00431">
    <property type="entry name" value="CUB"/>
    <property type="match status" value="2"/>
</dbReference>
<dbReference type="EMBL" id="VIIS01002207">
    <property type="protein sequence ID" value="KAF0287243.1"/>
    <property type="molecule type" value="Genomic_DNA"/>
</dbReference>
<dbReference type="SUPFAM" id="SSF49854">
    <property type="entry name" value="Spermadhesin, CUB domain"/>
    <property type="match status" value="2"/>
</dbReference>
<dbReference type="SMART" id="SM00042">
    <property type="entry name" value="CUB"/>
    <property type="match status" value="2"/>
</dbReference>
<dbReference type="PANTHER" id="PTHR24255">
    <property type="entry name" value="COMPLEMENT COMPONENT 1, S SUBCOMPONENT-RELATED"/>
    <property type="match status" value="1"/>
</dbReference>
<evidence type="ECO:0000313" key="5">
    <source>
        <dbReference type="EMBL" id="KAF0287243.1"/>
    </source>
</evidence>
<dbReference type="Proteomes" id="UP000440578">
    <property type="component" value="Unassembled WGS sequence"/>
</dbReference>
<feature type="disulfide bond" evidence="2">
    <location>
        <begin position="39"/>
        <end position="66"/>
    </location>
</feature>
<dbReference type="PANTHER" id="PTHR24255:SF31">
    <property type="entry name" value="CUBILIN-LIKE PROTEIN"/>
    <property type="match status" value="1"/>
</dbReference>
<dbReference type="PROSITE" id="PS01180">
    <property type="entry name" value="CUB"/>
    <property type="match status" value="2"/>
</dbReference>
<feature type="disulfide bond" evidence="2">
    <location>
        <begin position="152"/>
        <end position="179"/>
    </location>
</feature>
<dbReference type="CDD" id="cd00041">
    <property type="entry name" value="CUB"/>
    <property type="match status" value="2"/>
</dbReference>